<dbReference type="GO" id="GO:0008726">
    <property type="term" value="F:alkanesulfonate monooxygenase activity"/>
    <property type="evidence" value="ECO:0007669"/>
    <property type="project" value="TreeGrafter"/>
</dbReference>
<keyword evidence="4 6" id="KW-0503">Monooxygenase</keyword>
<dbReference type="SUPFAM" id="SSF51679">
    <property type="entry name" value="Bacterial luciferase-like"/>
    <property type="match status" value="1"/>
</dbReference>
<dbReference type="InterPro" id="IPR011251">
    <property type="entry name" value="Luciferase-like_dom"/>
</dbReference>
<dbReference type="InterPro" id="IPR050172">
    <property type="entry name" value="SsuD_RutA_monooxygenase"/>
</dbReference>
<name>T1AF11_9ZZZZ</name>
<keyword evidence="2" id="KW-0288">FMN</keyword>
<dbReference type="InterPro" id="IPR036661">
    <property type="entry name" value="Luciferase-like_sf"/>
</dbReference>
<comment type="caution">
    <text evidence="6">The sequence shown here is derived from an EMBL/GenBank/DDBJ whole genome shotgun (WGS) entry which is preliminary data.</text>
</comment>
<evidence type="ECO:0000313" key="6">
    <source>
        <dbReference type="EMBL" id="EQD40530.1"/>
    </source>
</evidence>
<dbReference type="PANTHER" id="PTHR42847">
    <property type="entry name" value="ALKANESULFONATE MONOOXYGENASE"/>
    <property type="match status" value="1"/>
</dbReference>
<reference evidence="6" key="2">
    <citation type="journal article" date="2014" name="ISME J.">
        <title>Microbial stratification in low pH oxic and suboxic macroscopic growths along an acid mine drainage.</title>
        <authorList>
            <person name="Mendez-Garcia C."/>
            <person name="Mesa V."/>
            <person name="Sprenger R.R."/>
            <person name="Richter M."/>
            <person name="Diez M.S."/>
            <person name="Solano J."/>
            <person name="Bargiela R."/>
            <person name="Golyshina O.V."/>
            <person name="Manteca A."/>
            <person name="Ramos J.L."/>
            <person name="Gallego J.R."/>
            <person name="Llorente I."/>
            <person name="Martins Dos Santos V.A."/>
            <person name="Jensen O.N."/>
            <person name="Pelaez A.I."/>
            <person name="Sanchez J."/>
            <person name="Ferrer M."/>
        </authorList>
    </citation>
    <scope>NUCLEOTIDE SEQUENCE</scope>
</reference>
<dbReference type="GO" id="GO:0046306">
    <property type="term" value="P:alkanesulfonate catabolic process"/>
    <property type="evidence" value="ECO:0007669"/>
    <property type="project" value="TreeGrafter"/>
</dbReference>
<feature type="domain" description="Luciferase-like" evidence="5">
    <location>
        <begin position="26"/>
        <end position="301"/>
    </location>
</feature>
<evidence type="ECO:0000259" key="5">
    <source>
        <dbReference type="Pfam" id="PF00296"/>
    </source>
</evidence>
<protein>
    <submittedName>
        <fullName evidence="6">Alkanesulfonate monooxygenase</fullName>
    </submittedName>
</protein>
<dbReference type="Gene3D" id="3.20.20.30">
    <property type="entry name" value="Luciferase-like domain"/>
    <property type="match status" value="1"/>
</dbReference>
<accession>T1AF11</accession>
<dbReference type="PANTHER" id="PTHR42847:SF4">
    <property type="entry name" value="ALKANESULFONATE MONOOXYGENASE-RELATED"/>
    <property type="match status" value="1"/>
</dbReference>
<keyword evidence="1" id="KW-0285">Flavoprotein</keyword>
<evidence type="ECO:0000256" key="2">
    <source>
        <dbReference type="ARBA" id="ARBA00022643"/>
    </source>
</evidence>
<keyword evidence="3" id="KW-0560">Oxidoreductase</keyword>
<evidence type="ECO:0000256" key="3">
    <source>
        <dbReference type="ARBA" id="ARBA00023002"/>
    </source>
</evidence>
<dbReference type="EMBL" id="AUZX01012063">
    <property type="protein sequence ID" value="EQD40530.1"/>
    <property type="molecule type" value="Genomic_DNA"/>
</dbReference>
<dbReference type="Pfam" id="PF00296">
    <property type="entry name" value="Bac_luciferase"/>
    <property type="match status" value="1"/>
</dbReference>
<feature type="non-terminal residue" evidence="6">
    <location>
        <position position="308"/>
    </location>
</feature>
<sequence length="308" mass="34194">MPLDLEIAPIELFSTAPPIDHEGGDRYLARVSDVARWSERAGCRGILVSSDNSQADPWLIADTIIQSTRSLCPLVTVQPLYMHPYTVAKVMATLAKVYGRRVYLNLVAGALVNDLRAFGDRTPHDRRYDRLVEYSQVILKLLRGEGPVTCNGEFYQVRALRLLPQCPAELCPGFTMSGSSDAAQKAAAAIGATTIHYPQPSHAYAQGCDQRMGDTGIRVGIIARGDSHEAWEVAYSRFPRNRRGELTHQLAMKVSESMWNQQLSDPARRRDVHPYWLAPFEQYKTMCPYLVGSHVEVGEELAGHIAAG</sequence>
<gene>
    <name evidence="6" type="ORF">B1A_16407</name>
</gene>
<dbReference type="AlphaFoldDB" id="T1AF11"/>
<evidence type="ECO:0000256" key="4">
    <source>
        <dbReference type="ARBA" id="ARBA00023033"/>
    </source>
</evidence>
<evidence type="ECO:0000256" key="1">
    <source>
        <dbReference type="ARBA" id="ARBA00022630"/>
    </source>
</evidence>
<organism evidence="6">
    <name type="scientific">mine drainage metagenome</name>
    <dbReference type="NCBI Taxonomy" id="410659"/>
    <lineage>
        <taxon>unclassified sequences</taxon>
        <taxon>metagenomes</taxon>
        <taxon>ecological metagenomes</taxon>
    </lineage>
</organism>
<reference evidence="6" key="1">
    <citation type="submission" date="2013-08" db="EMBL/GenBank/DDBJ databases">
        <authorList>
            <person name="Mendez C."/>
            <person name="Richter M."/>
            <person name="Ferrer M."/>
            <person name="Sanchez J."/>
        </authorList>
    </citation>
    <scope>NUCLEOTIDE SEQUENCE</scope>
</reference>
<proteinExistence type="predicted"/>